<feature type="transmembrane region" description="Helical" evidence="1">
    <location>
        <begin position="126"/>
        <end position="144"/>
    </location>
</feature>
<accession>A0ABM9AQF8</accession>
<evidence type="ECO:0000256" key="1">
    <source>
        <dbReference type="SAM" id="Phobius"/>
    </source>
</evidence>
<keyword evidence="1" id="KW-1133">Transmembrane helix</keyword>
<dbReference type="EMBL" id="CAKLPY010000002">
    <property type="protein sequence ID" value="CAH0995994.1"/>
    <property type="molecule type" value="Genomic_DNA"/>
</dbReference>
<keyword evidence="1" id="KW-0812">Transmembrane</keyword>
<evidence type="ECO:0008006" key="4">
    <source>
        <dbReference type="Google" id="ProtNLM"/>
    </source>
</evidence>
<evidence type="ECO:0000313" key="3">
    <source>
        <dbReference type="Proteomes" id="UP000837932"/>
    </source>
</evidence>
<gene>
    <name evidence="2" type="ORF">EMA8858_02122</name>
</gene>
<evidence type="ECO:0000313" key="2">
    <source>
        <dbReference type="EMBL" id="CAH0995994.1"/>
    </source>
</evidence>
<reference evidence="2" key="1">
    <citation type="submission" date="2021-12" db="EMBL/GenBank/DDBJ databases">
        <authorList>
            <person name="Rodrigo-Torres L."/>
            <person name="Arahal R. D."/>
            <person name="Lucena T."/>
        </authorList>
    </citation>
    <scope>NUCLEOTIDE SEQUENCE</scope>
    <source>
        <strain evidence="2">CECT 8858</strain>
    </source>
</reference>
<feature type="transmembrane region" description="Helical" evidence="1">
    <location>
        <begin position="59"/>
        <end position="80"/>
    </location>
</feature>
<dbReference type="RefSeq" id="WP_238806567.1">
    <property type="nucleotide sequence ID" value="NZ_CAKLPY010000002.1"/>
</dbReference>
<protein>
    <recommendedName>
        <fullName evidence="4">Exosortase</fullName>
    </recommendedName>
</protein>
<feature type="transmembrane region" description="Helical" evidence="1">
    <location>
        <begin position="156"/>
        <end position="175"/>
    </location>
</feature>
<feature type="transmembrane region" description="Helical" evidence="1">
    <location>
        <begin position="6"/>
        <end position="24"/>
    </location>
</feature>
<keyword evidence="1" id="KW-0472">Membrane</keyword>
<keyword evidence="3" id="KW-1185">Reference proteome</keyword>
<feature type="transmembrane region" description="Helical" evidence="1">
    <location>
        <begin position="195"/>
        <end position="217"/>
    </location>
</feature>
<organism evidence="2 3">
    <name type="scientific">Emticicia aquatica</name>
    <dbReference type="NCBI Taxonomy" id="1681835"/>
    <lineage>
        <taxon>Bacteria</taxon>
        <taxon>Pseudomonadati</taxon>
        <taxon>Bacteroidota</taxon>
        <taxon>Cytophagia</taxon>
        <taxon>Cytophagales</taxon>
        <taxon>Leadbetterellaceae</taxon>
        <taxon>Emticicia</taxon>
    </lineage>
</organism>
<proteinExistence type="predicted"/>
<name>A0ABM9AQF8_9BACT</name>
<sequence length="224" mass="25904">MNNFPTYISVTFFCTTILTIWLFWRATNYAKSVILVLLFWIIFQSLVGLSGFYENFNAFPPRFLLLIAPPFLFIILLFNFSKGQKFIDNLSIEKLTMLHIVRIPVEIVLFWLFLQKAIPQLMTFEGRNFDILAGISAPIIYYFVFIKQSFNQKVLLLWNSICLILLANIVINALLSAPLPFQQFAFEQPNMAIIYFPFNLLPSVVVPLVLLAHLAAIRQIISKK</sequence>
<feature type="transmembrane region" description="Helical" evidence="1">
    <location>
        <begin position="92"/>
        <end position="114"/>
    </location>
</feature>
<feature type="transmembrane region" description="Helical" evidence="1">
    <location>
        <begin position="33"/>
        <end position="53"/>
    </location>
</feature>
<comment type="caution">
    <text evidence="2">The sequence shown here is derived from an EMBL/GenBank/DDBJ whole genome shotgun (WGS) entry which is preliminary data.</text>
</comment>
<dbReference type="Proteomes" id="UP000837932">
    <property type="component" value="Unassembled WGS sequence"/>
</dbReference>